<dbReference type="AlphaFoldDB" id="A0A9P5IR74"/>
<accession>A0A9P5IR74</accession>
<dbReference type="SUPFAM" id="SSF53474">
    <property type="entry name" value="alpha/beta-Hydrolases"/>
    <property type="match status" value="1"/>
</dbReference>
<evidence type="ECO:0000259" key="3">
    <source>
        <dbReference type="PROSITE" id="PS50157"/>
    </source>
</evidence>
<keyword evidence="1" id="KW-0862">Zinc</keyword>
<dbReference type="RefSeq" id="XP_038736171.1">
    <property type="nucleotide sequence ID" value="XM_038872965.1"/>
</dbReference>
<keyword evidence="1" id="KW-0479">Metal-binding</keyword>
<dbReference type="InterPro" id="IPR029058">
    <property type="entry name" value="AB_hydrolase_fold"/>
</dbReference>
<dbReference type="InterPro" id="IPR013087">
    <property type="entry name" value="Znf_C2H2_type"/>
</dbReference>
<dbReference type="EMBL" id="RCSW01000004">
    <property type="protein sequence ID" value="KAF7950902.1"/>
    <property type="molecule type" value="Genomic_DNA"/>
</dbReference>
<name>A0A9P5IR74_9HELO</name>
<evidence type="ECO:0000256" key="1">
    <source>
        <dbReference type="PROSITE-ProRule" id="PRU00042"/>
    </source>
</evidence>
<dbReference type="Proteomes" id="UP000710849">
    <property type="component" value="Unassembled WGS sequence"/>
</dbReference>
<evidence type="ECO:0000313" key="4">
    <source>
        <dbReference type="EMBL" id="KAF7950902.1"/>
    </source>
</evidence>
<dbReference type="PROSITE" id="PS50157">
    <property type="entry name" value="ZINC_FINGER_C2H2_2"/>
    <property type="match status" value="1"/>
</dbReference>
<dbReference type="PANTHER" id="PTHR31591">
    <property type="entry name" value="UPF0613 PROTEIN PB24D3.06C"/>
    <property type="match status" value="1"/>
</dbReference>
<dbReference type="Gene3D" id="3.40.50.1820">
    <property type="entry name" value="alpha/beta hydrolase"/>
    <property type="match status" value="1"/>
</dbReference>
<feature type="compositionally biased region" description="Basic residues" evidence="2">
    <location>
        <begin position="710"/>
        <end position="719"/>
    </location>
</feature>
<sequence length="719" mass="79182">MALTVPAHRQGVTHLFTPKLTAFEHTPKASNTAPPNIIIFIGGLSDGLLTVPYPSSIADVLPGDWCLAQVLLSSAYIGWGISSIKKDAQELSKCVSYFRTIKSGKIILMGHSTGCQDVMEYLTGPGHEANAPVDGGIIQAPVSDREALGEELDADVLKNGIALAQKMVEAGDGEEILPSKATEGFFGSPVCARRWLSLASPNHDGDDDYFSSDLTDDQLKKTFGSLPARSPLLILFSGNDEYVPKYVDKEALVKRWISFVKKGDGKVDEENSAIIPGASHNLTQSPEAVPELDLIIHARHSHSTHSPSSSTPEEQKTVLLALDDVQKQTDLAQSPQQKVIVLWDLDNKPPFDSINPYDAAQNLRSFASRFGNVIDIAAFANRSGMSFVPSSVIESRKELKEYYMLEHKLHRKYKIKPDEPYVCGICGNKKKTQVELAKHFKIHEKERGKKLTAAAQLKGKKRARFVARELSTEKSAKYHEAAVGITRPADRYKLDTELRRAGVVVNLVKSSSQAADKAIIAYSNKMRQRKATLYDWLILISDDTDFWDLVKRLSRKGVGTIVVGDRMRKVGGQPSKKLARAACAWVPWSLVETGCVDKDTIKEAFANTVLTEKKDEKIRQIKEIFGISEQDGIVESYSRHSFNESDDSDISDQKISNQHASNLSGTYIPNSDLDLDLDHPLSLGSPLDASYVEEILDDLAPASPLDHSTRSKSRSGSKK</sequence>
<feature type="domain" description="C2H2-type" evidence="3">
    <location>
        <begin position="421"/>
        <end position="448"/>
    </location>
</feature>
<keyword evidence="1" id="KW-0863">Zinc-finger</keyword>
<evidence type="ECO:0000256" key="2">
    <source>
        <dbReference type="SAM" id="MobiDB-lite"/>
    </source>
</evidence>
<dbReference type="InterPro" id="IPR013744">
    <property type="entry name" value="SidJ"/>
</dbReference>
<dbReference type="PANTHER" id="PTHR31591:SF7">
    <property type="entry name" value="DUF1749-DOMAIN-CONTAINING PROTEIN"/>
    <property type="match status" value="1"/>
</dbReference>
<comment type="caution">
    <text evidence="4">The sequence shown here is derived from an EMBL/GenBank/DDBJ whole genome shotgun (WGS) entry which is preliminary data.</text>
</comment>
<keyword evidence="5" id="KW-1185">Reference proteome</keyword>
<gene>
    <name evidence="4" type="ORF">EAE97_002454</name>
</gene>
<protein>
    <recommendedName>
        <fullName evidence="3">C2H2-type domain-containing protein</fullName>
    </recommendedName>
</protein>
<evidence type="ECO:0000313" key="5">
    <source>
        <dbReference type="Proteomes" id="UP000710849"/>
    </source>
</evidence>
<dbReference type="GeneID" id="62146043"/>
<dbReference type="GO" id="GO:0008270">
    <property type="term" value="F:zinc ion binding"/>
    <property type="evidence" value="ECO:0007669"/>
    <property type="project" value="UniProtKB-KW"/>
</dbReference>
<organism evidence="4 5">
    <name type="scientific">Botrytis byssoidea</name>
    <dbReference type="NCBI Taxonomy" id="139641"/>
    <lineage>
        <taxon>Eukaryota</taxon>
        <taxon>Fungi</taxon>
        <taxon>Dikarya</taxon>
        <taxon>Ascomycota</taxon>
        <taxon>Pezizomycotina</taxon>
        <taxon>Leotiomycetes</taxon>
        <taxon>Helotiales</taxon>
        <taxon>Sclerotiniaceae</taxon>
        <taxon>Botrytis</taxon>
    </lineage>
</organism>
<proteinExistence type="predicted"/>
<feature type="region of interest" description="Disordered" evidence="2">
    <location>
        <begin position="699"/>
        <end position="719"/>
    </location>
</feature>
<reference evidence="4 5" key="1">
    <citation type="journal article" date="2020" name="Genome Biol. Evol.">
        <title>Comparative genomics of Sclerotiniaceae.</title>
        <authorList>
            <person name="Valero Jimenez C.A."/>
            <person name="Steentjes M."/>
            <person name="Scholten O.E."/>
            <person name="Van Kan J.A.L."/>
        </authorList>
    </citation>
    <scope>NUCLEOTIDE SEQUENCE [LARGE SCALE GENOMIC DNA]</scope>
    <source>
        <strain evidence="4 5">MUCL 94</strain>
    </source>
</reference>
<dbReference type="Pfam" id="PF08538">
    <property type="entry name" value="DUF1749"/>
    <property type="match status" value="1"/>
</dbReference>